<dbReference type="Proteomes" id="UP001057580">
    <property type="component" value="Chromosome"/>
</dbReference>
<dbReference type="RefSeq" id="WP_260592547.1">
    <property type="nucleotide sequence ID" value="NZ_CP104003.1"/>
</dbReference>
<evidence type="ECO:0000313" key="3">
    <source>
        <dbReference type="Proteomes" id="UP001057580"/>
    </source>
</evidence>
<dbReference type="KEGG" id="ssai:N0B31_15575"/>
<organism evidence="2 3">
    <name type="scientific">Salinirubellus salinus</name>
    <dbReference type="NCBI Taxonomy" id="1364945"/>
    <lineage>
        <taxon>Archaea</taxon>
        <taxon>Methanobacteriati</taxon>
        <taxon>Methanobacteriota</taxon>
        <taxon>Stenosarchaea group</taxon>
        <taxon>Halobacteria</taxon>
        <taxon>Halobacteriales</taxon>
        <taxon>Natronomonadaceae</taxon>
        <taxon>Salinirubellus</taxon>
    </lineage>
</organism>
<dbReference type="SUPFAM" id="SSF55811">
    <property type="entry name" value="Nudix"/>
    <property type="match status" value="1"/>
</dbReference>
<reference evidence="2" key="1">
    <citation type="submission" date="2022-09" db="EMBL/GenBank/DDBJ databases">
        <title>Diverse halophilic archaea isolated from saline environments.</title>
        <authorList>
            <person name="Cui H.-L."/>
        </authorList>
    </citation>
    <scope>NUCLEOTIDE SEQUENCE</scope>
    <source>
        <strain evidence="2">ZS-35-S2</strain>
    </source>
</reference>
<gene>
    <name evidence="2" type="ORF">N0B31_15575</name>
</gene>
<feature type="compositionally biased region" description="Basic and acidic residues" evidence="1">
    <location>
        <begin position="154"/>
        <end position="163"/>
    </location>
</feature>
<feature type="region of interest" description="Disordered" evidence="1">
    <location>
        <begin position="150"/>
        <end position="170"/>
    </location>
</feature>
<dbReference type="EMBL" id="CP104003">
    <property type="protein sequence ID" value="UWM53553.1"/>
    <property type="molecule type" value="Genomic_DNA"/>
</dbReference>
<evidence type="ECO:0000256" key="1">
    <source>
        <dbReference type="SAM" id="MobiDB-lite"/>
    </source>
</evidence>
<keyword evidence="3" id="KW-1185">Reference proteome</keyword>
<accession>A0A9E7U9V4</accession>
<sequence>MATDRIDPERLYADGAVTTAEATFDHDDPDHCEAGTEGRAIVGVTTPEGRVLLVANPDIEHALLPNAVVDPDEDWAEAAREHLRASAGIDVALDGVRLVRRVDHTVDGEVVETTHHVVFAASAPSDEVPDGLCADNDCELGWFDTHPYPDDEVGDGHSRRDTARFLGGEA</sequence>
<dbReference type="Gene3D" id="3.90.79.10">
    <property type="entry name" value="Nucleoside Triphosphate Pyrophosphohydrolase"/>
    <property type="match status" value="1"/>
</dbReference>
<protein>
    <recommendedName>
        <fullName evidence="4">Nudix hydrolase domain-containing protein</fullName>
    </recommendedName>
</protein>
<proteinExistence type="predicted"/>
<name>A0A9E7U9V4_9EURY</name>
<evidence type="ECO:0000313" key="2">
    <source>
        <dbReference type="EMBL" id="UWM53553.1"/>
    </source>
</evidence>
<dbReference type="AlphaFoldDB" id="A0A9E7U9V4"/>
<dbReference type="InterPro" id="IPR015797">
    <property type="entry name" value="NUDIX_hydrolase-like_dom_sf"/>
</dbReference>
<evidence type="ECO:0008006" key="4">
    <source>
        <dbReference type="Google" id="ProtNLM"/>
    </source>
</evidence>
<dbReference type="GeneID" id="74943871"/>